<accession>A0A2P5BBX9</accession>
<protein>
    <submittedName>
        <fullName evidence="1">Uncharacterized protein</fullName>
    </submittedName>
</protein>
<dbReference type="Proteomes" id="UP000237105">
    <property type="component" value="Unassembled WGS sequence"/>
</dbReference>
<sequence length="100" mass="11075">MPNEVGNELLEVLSDVVDQNNATSSALFDSERNPVQLALPIDEVPITDDVLDIRRGHMKGSVECSEERGLHLVLLPNSYCLYHLMKMSTYMSSYGIFGGS</sequence>
<keyword evidence="2" id="KW-1185">Reference proteome</keyword>
<gene>
    <name evidence="1" type="ORF">PanWU01x14_252900</name>
</gene>
<name>A0A2P5BBX9_PARAD</name>
<comment type="caution">
    <text evidence="1">The sequence shown here is derived from an EMBL/GenBank/DDBJ whole genome shotgun (WGS) entry which is preliminary data.</text>
</comment>
<evidence type="ECO:0000313" key="2">
    <source>
        <dbReference type="Proteomes" id="UP000237105"/>
    </source>
</evidence>
<dbReference type="EMBL" id="JXTB01000315">
    <property type="protein sequence ID" value="PON46276.1"/>
    <property type="molecule type" value="Genomic_DNA"/>
</dbReference>
<reference evidence="2" key="1">
    <citation type="submission" date="2016-06" db="EMBL/GenBank/DDBJ databases">
        <title>Parallel loss of symbiosis genes in relatives of nitrogen-fixing non-legume Parasponia.</title>
        <authorList>
            <person name="Van Velzen R."/>
            <person name="Holmer R."/>
            <person name="Bu F."/>
            <person name="Rutten L."/>
            <person name="Van Zeijl A."/>
            <person name="Liu W."/>
            <person name="Santuari L."/>
            <person name="Cao Q."/>
            <person name="Sharma T."/>
            <person name="Shen D."/>
            <person name="Roswanjaya Y."/>
            <person name="Wardhani T."/>
            <person name="Kalhor M.S."/>
            <person name="Jansen J."/>
            <person name="Van den Hoogen J."/>
            <person name="Gungor B."/>
            <person name="Hartog M."/>
            <person name="Hontelez J."/>
            <person name="Verver J."/>
            <person name="Yang W.-C."/>
            <person name="Schijlen E."/>
            <person name="Repin R."/>
            <person name="Schilthuizen M."/>
            <person name="Schranz E."/>
            <person name="Heidstra R."/>
            <person name="Miyata K."/>
            <person name="Fedorova E."/>
            <person name="Kohlen W."/>
            <person name="Bisseling T."/>
            <person name="Smit S."/>
            <person name="Geurts R."/>
        </authorList>
    </citation>
    <scope>NUCLEOTIDE SEQUENCE [LARGE SCALE GENOMIC DNA]</scope>
    <source>
        <strain evidence="2">cv. WU1-14</strain>
    </source>
</reference>
<evidence type="ECO:0000313" key="1">
    <source>
        <dbReference type="EMBL" id="PON46276.1"/>
    </source>
</evidence>
<proteinExistence type="predicted"/>
<dbReference type="AlphaFoldDB" id="A0A2P5BBX9"/>
<organism evidence="1 2">
    <name type="scientific">Parasponia andersonii</name>
    <name type="common">Sponia andersonii</name>
    <dbReference type="NCBI Taxonomy" id="3476"/>
    <lineage>
        <taxon>Eukaryota</taxon>
        <taxon>Viridiplantae</taxon>
        <taxon>Streptophyta</taxon>
        <taxon>Embryophyta</taxon>
        <taxon>Tracheophyta</taxon>
        <taxon>Spermatophyta</taxon>
        <taxon>Magnoliopsida</taxon>
        <taxon>eudicotyledons</taxon>
        <taxon>Gunneridae</taxon>
        <taxon>Pentapetalae</taxon>
        <taxon>rosids</taxon>
        <taxon>fabids</taxon>
        <taxon>Rosales</taxon>
        <taxon>Cannabaceae</taxon>
        <taxon>Parasponia</taxon>
    </lineage>
</organism>